<evidence type="ECO:0000313" key="4">
    <source>
        <dbReference type="Proteomes" id="UP000250275"/>
    </source>
</evidence>
<feature type="transmembrane region" description="Helical" evidence="2">
    <location>
        <begin position="12"/>
        <end position="36"/>
    </location>
</feature>
<keyword evidence="4" id="KW-1185">Reference proteome</keyword>
<keyword evidence="2" id="KW-0472">Membrane</keyword>
<dbReference type="Proteomes" id="UP000250275">
    <property type="component" value="Unassembled WGS sequence"/>
</dbReference>
<accession>A0A310SGM9</accession>
<dbReference type="EMBL" id="KQ760156">
    <property type="protein sequence ID" value="OAD61698.1"/>
    <property type="molecule type" value="Genomic_DNA"/>
</dbReference>
<evidence type="ECO:0000313" key="3">
    <source>
        <dbReference type="EMBL" id="OAD61698.1"/>
    </source>
</evidence>
<dbReference type="AlphaFoldDB" id="A0A310SGM9"/>
<proteinExistence type="predicted"/>
<protein>
    <submittedName>
        <fullName evidence="3">Uncharacterized protein</fullName>
    </submittedName>
</protein>
<feature type="region of interest" description="Disordered" evidence="1">
    <location>
        <begin position="247"/>
        <end position="282"/>
    </location>
</feature>
<organism evidence="3 4">
    <name type="scientific">Eufriesea mexicana</name>
    <dbReference type="NCBI Taxonomy" id="516756"/>
    <lineage>
        <taxon>Eukaryota</taxon>
        <taxon>Metazoa</taxon>
        <taxon>Ecdysozoa</taxon>
        <taxon>Arthropoda</taxon>
        <taxon>Hexapoda</taxon>
        <taxon>Insecta</taxon>
        <taxon>Pterygota</taxon>
        <taxon>Neoptera</taxon>
        <taxon>Endopterygota</taxon>
        <taxon>Hymenoptera</taxon>
        <taxon>Apocrita</taxon>
        <taxon>Aculeata</taxon>
        <taxon>Apoidea</taxon>
        <taxon>Anthophila</taxon>
        <taxon>Apidae</taxon>
        <taxon>Eufriesea</taxon>
    </lineage>
</organism>
<reference evidence="3 4" key="1">
    <citation type="submission" date="2015-07" db="EMBL/GenBank/DDBJ databases">
        <title>The genome of Eufriesea mexicana.</title>
        <authorList>
            <person name="Pan H."/>
            <person name="Kapheim K."/>
        </authorList>
    </citation>
    <scope>NUCLEOTIDE SEQUENCE [LARGE SCALE GENOMIC DNA]</scope>
    <source>
        <strain evidence="3">0111107269</strain>
        <tissue evidence="3">Whole body</tissue>
    </source>
</reference>
<sequence>MFDFWAIRRNSMDFCALLYSNMLCLAMGSPAIVVWARQDEFGYVWSCYEWLGGVALTFMLYTIVRWTSALYCTPENSTCPWGGLQQWSRHVRLLFGGFLRSTLLRYTLHDSGEAGSIIPDTSGWVRILLVVICMSALGLNRFDFVVYTIIRRISVLYCALIHSALPRGSSNSGRVKVRTALTSVIHCDSMGLCAVPPLMCSAWVWGAQKYCSRHVSPSGPGLNRSPVVPVITGVPVVPFVANHFRSETASPPGRRCTSARHRGVASPTLRPTKVDHSPGGAY</sequence>
<evidence type="ECO:0000256" key="2">
    <source>
        <dbReference type="SAM" id="Phobius"/>
    </source>
</evidence>
<feature type="transmembrane region" description="Helical" evidence="2">
    <location>
        <begin position="42"/>
        <end position="64"/>
    </location>
</feature>
<keyword evidence="2" id="KW-0812">Transmembrane</keyword>
<feature type="transmembrane region" description="Helical" evidence="2">
    <location>
        <begin position="123"/>
        <end position="139"/>
    </location>
</feature>
<evidence type="ECO:0000256" key="1">
    <source>
        <dbReference type="SAM" id="MobiDB-lite"/>
    </source>
</evidence>
<gene>
    <name evidence="3" type="ORF">WN48_10599</name>
</gene>
<name>A0A310SGM9_9HYME</name>
<keyword evidence="2" id="KW-1133">Transmembrane helix</keyword>